<evidence type="ECO:0000256" key="2">
    <source>
        <dbReference type="PROSITE-ProRule" id="PRU00332"/>
    </source>
</evidence>
<feature type="region of interest" description="Disordered" evidence="4">
    <location>
        <begin position="609"/>
        <end position="637"/>
    </location>
</feature>
<keyword evidence="3" id="KW-0175">Coiled coil</keyword>
<dbReference type="GO" id="GO:0003729">
    <property type="term" value="F:mRNA binding"/>
    <property type="evidence" value="ECO:0007669"/>
    <property type="project" value="TreeGrafter"/>
</dbReference>
<accession>A0A813K0D2</accession>
<dbReference type="Proteomes" id="UP000626109">
    <property type="component" value="Unassembled WGS sequence"/>
</dbReference>
<keyword evidence="1 2" id="KW-0694">RNA-binding</keyword>
<protein>
    <recommendedName>
        <fullName evidence="5">HTH La-type RNA-binding domain-containing protein</fullName>
    </recommendedName>
</protein>
<evidence type="ECO:0000256" key="3">
    <source>
        <dbReference type="SAM" id="Coils"/>
    </source>
</evidence>
<feature type="domain" description="HTH La-type RNA-binding" evidence="5">
    <location>
        <begin position="536"/>
        <end position="637"/>
    </location>
</feature>
<evidence type="ECO:0000313" key="6">
    <source>
        <dbReference type="EMBL" id="CAE8688032.1"/>
    </source>
</evidence>
<feature type="compositionally biased region" description="Basic residues" evidence="4">
    <location>
        <begin position="513"/>
        <end position="523"/>
    </location>
</feature>
<evidence type="ECO:0000313" key="7">
    <source>
        <dbReference type="Proteomes" id="UP000626109"/>
    </source>
</evidence>
<sequence>MPRAAMQVVCTPRRSSWQEPLDPGSPTRKRAIFSGARKLLAARRKAEGVTGGIRPRESPRVKLLRVAGSILHACKKVGSLARICAILHEYGNDFRTRQAALALAKALLAAEAQDEAIAQAEDREEGAQERGEGKAAMQAGIENSKVFRLARQLTMMSNDIKRLSTDAGGSVLDISGVMSGIEAARARFQSSQQELEEMYGRMHETTEMAEKYVSEFAQKPSAKKRQKTSSRPNFQRLVRKVSVSGAFRLTKAASSSDNAEIDEDMIPEEVIEEEDQVEAEEVEVEEVEEEMLAEIAVNDQRAAALAKAMEMAVTMATAQDTSFEQRKSVDAGPPSEVKIFLRMPVIRLQQEENFWQRQDIGRASLAEPRGSLKKSLHISLPLIPQDLPQLAQPVRRVLIATLPTFRKMLPRFLDLRSVRICLAAASSLEQDVVGSVYEPEPEELEELKSGSGDDEESHQAGVVSDPYGVADAAAELPGVEQETAGDAEEAEGPAAKGPLKETLADEPAAKAASQKRRGGKARGGKGGSDKRRRVSDEDPLGHKAALRNQIEYYFSDKNLAQDEFFHTKIAGHPEGWLDAEWLLGCSRVKTLGAKDDADIEEALKDSHLQTRRVSSAAAPEQDESLVGGKTESEQLPGETAAGGEAVATPAGSAIGTLQVRRQPSGELPVLRTAGWLAASIQRRHAIVEAGAGGESSAVSEQSLPAVGEVAILLAGEHAGKRVQVVARDGDDFTLLVDGADIVLASSAELRLAESAG</sequence>
<dbReference type="GO" id="GO:0005634">
    <property type="term" value="C:nucleus"/>
    <property type="evidence" value="ECO:0007669"/>
    <property type="project" value="TreeGrafter"/>
</dbReference>
<reference evidence="6" key="1">
    <citation type="submission" date="2021-02" db="EMBL/GenBank/DDBJ databases">
        <authorList>
            <person name="Dougan E. K."/>
            <person name="Rhodes N."/>
            <person name="Thang M."/>
            <person name="Chan C."/>
        </authorList>
    </citation>
    <scope>NUCLEOTIDE SEQUENCE</scope>
</reference>
<feature type="region of interest" description="Disordered" evidence="4">
    <location>
        <begin position="434"/>
        <end position="461"/>
    </location>
</feature>
<dbReference type="Pfam" id="PF05383">
    <property type="entry name" value="La"/>
    <property type="match status" value="1"/>
</dbReference>
<organism evidence="6 7">
    <name type="scientific">Polarella glacialis</name>
    <name type="common">Dinoflagellate</name>
    <dbReference type="NCBI Taxonomy" id="89957"/>
    <lineage>
        <taxon>Eukaryota</taxon>
        <taxon>Sar</taxon>
        <taxon>Alveolata</taxon>
        <taxon>Dinophyceae</taxon>
        <taxon>Suessiales</taxon>
        <taxon>Suessiaceae</taxon>
        <taxon>Polarella</taxon>
    </lineage>
</organism>
<dbReference type="SMART" id="SM00715">
    <property type="entry name" value="LA"/>
    <property type="match status" value="1"/>
</dbReference>
<dbReference type="InterPro" id="IPR006630">
    <property type="entry name" value="La_HTH"/>
</dbReference>
<dbReference type="AlphaFoldDB" id="A0A813K0D2"/>
<dbReference type="PANTHER" id="PTHR22792">
    <property type="entry name" value="LUPUS LA PROTEIN-RELATED"/>
    <property type="match status" value="1"/>
</dbReference>
<proteinExistence type="predicted"/>
<dbReference type="SUPFAM" id="SSF46785">
    <property type="entry name" value="Winged helix' DNA-binding domain"/>
    <property type="match status" value="1"/>
</dbReference>
<dbReference type="InterPro" id="IPR045180">
    <property type="entry name" value="La_dom_prot"/>
</dbReference>
<dbReference type="InterPro" id="IPR036388">
    <property type="entry name" value="WH-like_DNA-bd_sf"/>
</dbReference>
<gene>
    <name evidence="6" type="ORF">PGLA2088_LOCUS25725</name>
</gene>
<evidence type="ECO:0000256" key="4">
    <source>
        <dbReference type="SAM" id="MobiDB-lite"/>
    </source>
</evidence>
<feature type="region of interest" description="Disordered" evidence="4">
    <location>
        <begin position="480"/>
        <end position="542"/>
    </location>
</feature>
<dbReference type="Gene3D" id="1.10.10.10">
    <property type="entry name" value="Winged helix-like DNA-binding domain superfamily/Winged helix DNA-binding domain"/>
    <property type="match status" value="1"/>
</dbReference>
<dbReference type="EMBL" id="CAJNNW010026837">
    <property type="protein sequence ID" value="CAE8688032.1"/>
    <property type="molecule type" value="Genomic_DNA"/>
</dbReference>
<dbReference type="PROSITE" id="PS50961">
    <property type="entry name" value="HTH_LA"/>
    <property type="match status" value="1"/>
</dbReference>
<comment type="caution">
    <text evidence="6">The sequence shown here is derived from an EMBL/GenBank/DDBJ whole genome shotgun (WGS) entry which is preliminary data.</text>
</comment>
<evidence type="ECO:0000259" key="5">
    <source>
        <dbReference type="PROSITE" id="PS50961"/>
    </source>
</evidence>
<feature type="coiled-coil region" evidence="3">
    <location>
        <begin position="103"/>
        <end position="130"/>
    </location>
</feature>
<evidence type="ECO:0000256" key="1">
    <source>
        <dbReference type="ARBA" id="ARBA00022884"/>
    </source>
</evidence>
<dbReference type="PANTHER" id="PTHR22792:SF140">
    <property type="entry name" value="ACHILLES, ISOFORM A"/>
    <property type="match status" value="1"/>
</dbReference>
<name>A0A813K0D2_POLGL</name>
<dbReference type="InterPro" id="IPR036390">
    <property type="entry name" value="WH_DNA-bd_sf"/>
</dbReference>